<evidence type="ECO:0000313" key="2">
    <source>
        <dbReference type="EMBL" id="PIS07423.1"/>
    </source>
</evidence>
<feature type="transmembrane region" description="Helical" evidence="1">
    <location>
        <begin position="21"/>
        <end position="38"/>
    </location>
</feature>
<sequence>MRFKVPQNIDIQDKILGPLTMLQFIYAVIGFGICYIASNALPTPFSYVVIVPVALFVFCLDFIKVNERPFTDFIKSAIVYMTSPRQRFWVEGDDSDFNIEIYQAVKQDQNTFQNKNISEKEIRKMAQSLDTTDNKLIEK</sequence>
<keyword evidence="1" id="KW-1133">Transmembrane helix</keyword>
<feature type="transmembrane region" description="Helical" evidence="1">
    <location>
        <begin position="44"/>
        <end position="63"/>
    </location>
</feature>
<organism evidence="2 3">
    <name type="scientific">Candidatus Berkelbacteria bacterium CG10_big_fil_rev_8_21_14_0_10_43_13</name>
    <dbReference type="NCBI Taxonomy" id="1974514"/>
    <lineage>
        <taxon>Bacteria</taxon>
        <taxon>Candidatus Berkelbacteria</taxon>
    </lineage>
</organism>
<dbReference type="Proteomes" id="UP000231382">
    <property type="component" value="Unassembled WGS sequence"/>
</dbReference>
<dbReference type="EMBL" id="PEZW01000025">
    <property type="protein sequence ID" value="PIS07423.1"/>
    <property type="molecule type" value="Genomic_DNA"/>
</dbReference>
<protein>
    <recommendedName>
        <fullName evidence="4">PrgI family protein</fullName>
    </recommendedName>
</protein>
<comment type="caution">
    <text evidence="2">The sequence shown here is derived from an EMBL/GenBank/DDBJ whole genome shotgun (WGS) entry which is preliminary data.</text>
</comment>
<proteinExistence type="predicted"/>
<evidence type="ECO:0008006" key="4">
    <source>
        <dbReference type="Google" id="ProtNLM"/>
    </source>
</evidence>
<accession>A0A2H0W5R1</accession>
<evidence type="ECO:0000313" key="3">
    <source>
        <dbReference type="Proteomes" id="UP000231382"/>
    </source>
</evidence>
<gene>
    <name evidence="2" type="ORF">COT78_03735</name>
</gene>
<name>A0A2H0W5R1_9BACT</name>
<dbReference type="InterPro" id="IPR024414">
    <property type="entry name" value="Uncharacterised_PrgI"/>
</dbReference>
<keyword evidence="1" id="KW-0472">Membrane</keyword>
<evidence type="ECO:0000256" key="1">
    <source>
        <dbReference type="SAM" id="Phobius"/>
    </source>
</evidence>
<keyword evidence="1" id="KW-0812">Transmembrane</keyword>
<dbReference type="AlphaFoldDB" id="A0A2H0W5R1"/>
<reference evidence="3" key="1">
    <citation type="submission" date="2017-09" db="EMBL/GenBank/DDBJ databases">
        <title>Depth-based differentiation of microbial function through sediment-hosted aquifers and enrichment of novel symbionts in the deep terrestrial subsurface.</title>
        <authorList>
            <person name="Probst A.J."/>
            <person name="Ladd B."/>
            <person name="Jarett J.K."/>
            <person name="Geller-Mcgrath D.E."/>
            <person name="Sieber C.M.K."/>
            <person name="Emerson J.B."/>
            <person name="Anantharaman K."/>
            <person name="Thomas B.C."/>
            <person name="Malmstrom R."/>
            <person name="Stieglmeier M."/>
            <person name="Klingl A."/>
            <person name="Woyke T."/>
            <person name="Ryan C.M."/>
            <person name="Banfield J.F."/>
        </authorList>
    </citation>
    <scope>NUCLEOTIDE SEQUENCE [LARGE SCALE GENOMIC DNA]</scope>
</reference>
<dbReference type="Pfam" id="PF12666">
    <property type="entry name" value="PrgI"/>
    <property type="match status" value="1"/>
</dbReference>